<gene>
    <name evidence="13" type="ORF">PTTT1_LOCUS53256</name>
</gene>
<keyword evidence="6 11" id="KW-0812">Transmembrane</keyword>
<evidence type="ECO:0000256" key="4">
    <source>
        <dbReference type="ARBA" id="ARBA00013039"/>
    </source>
</evidence>
<dbReference type="EC" id="3.4.21.105" evidence="4"/>
<dbReference type="Gene3D" id="1.20.1540.10">
    <property type="entry name" value="Rhomboid-like"/>
    <property type="match status" value="1"/>
</dbReference>
<dbReference type="Pfam" id="PF01694">
    <property type="entry name" value="Rhomboid"/>
    <property type="match status" value="1"/>
</dbReference>
<comment type="similarity">
    <text evidence="3 11">Belongs to the peptidase S54 family.</text>
</comment>
<protein>
    <recommendedName>
        <fullName evidence="4">rhomboid protease</fullName>
        <ecNumber evidence="4">3.4.21.105</ecNumber>
    </recommendedName>
</protein>
<comment type="caution">
    <text evidence="11">Lacks conserved residue(s) required for the propagation of feature annotation.</text>
</comment>
<evidence type="ECO:0000259" key="12">
    <source>
        <dbReference type="Pfam" id="PF01694"/>
    </source>
</evidence>
<evidence type="ECO:0000256" key="10">
    <source>
        <dbReference type="ARBA" id="ARBA00023136"/>
    </source>
</evidence>
<feature type="transmembrane region" description="Helical" evidence="11">
    <location>
        <begin position="107"/>
        <end position="126"/>
    </location>
</feature>
<feature type="domain" description="Peptidase S54 rhomboid" evidence="12">
    <location>
        <begin position="1"/>
        <end position="140"/>
    </location>
</feature>
<dbReference type="InterPro" id="IPR022764">
    <property type="entry name" value="Peptidase_S54_rhomboid_dom"/>
</dbReference>
<evidence type="ECO:0000256" key="11">
    <source>
        <dbReference type="RuleBase" id="RU362115"/>
    </source>
</evidence>
<dbReference type="PANTHER" id="PTHR22936:SF69">
    <property type="entry name" value="RHOMBOID-LIKE PROTEIN"/>
    <property type="match status" value="1"/>
</dbReference>
<dbReference type="EMBL" id="OU594949">
    <property type="protein sequence ID" value="CAG9293989.1"/>
    <property type="molecule type" value="Genomic_DNA"/>
</dbReference>
<evidence type="ECO:0000256" key="3">
    <source>
        <dbReference type="ARBA" id="ARBA00009045"/>
    </source>
</evidence>
<keyword evidence="7 11" id="KW-0378">Hydrolase</keyword>
<comment type="function">
    <text evidence="11">Serine protease involved in intramembrane proteolysis.</text>
</comment>
<keyword evidence="10 11" id="KW-0472">Membrane</keyword>
<keyword evidence="8 11" id="KW-0720">Serine protease</keyword>
<keyword evidence="9 11" id="KW-1133">Transmembrane helix</keyword>
<dbReference type="PANTHER" id="PTHR22936">
    <property type="entry name" value="RHOMBOID-RELATED"/>
    <property type="match status" value="1"/>
</dbReference>
<evidence type="ECO:0000256" key="5">
    <source>
        <dbReference type="ARBA" id="ARBA00022670"/>
    </source>
</evidence>
<comment type="catalytic activity">
    <reaction evidence="1 11">
        <text>Cleaves type-1 transmembrane domains using a catalytic dyad composed of serine and histidine that are contributed by different transmembrane domains.</text>
        <dbReference type="EC" id="3.4.21.105"/>
    </reaction>
</comment>
<organism evidence="13">
    <name type="scientific">Phaeodactylum tricornutum</name>
    <name type="common">Diatom</name>
    <dbReference type="NCBI Taxonomy" id="2850"/>
    <lineage>
        <taxon>Eukaryota</taxon>
        <taxon>Sar</taxon>
        <taxon>Stramenopiles</taxon>
        <taxon>Ochrophyta</taxon>
        <taxon>Bacillariophyta</taxon>
        <taxon>Bacillariophyceae</taxon>
        <taxon>Bacillariophycidae</taxon>
        <taxon>Naviculales</taxon>
        <taxon>Phaeodactylaceae</taxon>
        <taxon>Phaeodactylum</taxon>
    </lineage>
</organism>
<dbReference type="GO" id="GO:0006508">
    <property type="term" value="P:proteolysis"/>
    <property type="evidence" value="ECO:0007669"/>
    <property type="project" value="UniProtKB-KW"/>
</dbReference>
<name>A0A8J9SGF4_PHATR</name>
<evidence type="ECO:0000256" key="6">
    <source>
        <dbReference type="ARBA" id="ARBA00022692"/>
    </source>
</evidence>
<proteinExistence type="inferred from homology"/>
<feature type="transmembrane region" description="Helical" evidence="11">
    <location>
        <begin position="38"/>
        <end position="59"/>
    </location>
</feature>
<dbReference type="GO" id="GO:0016020">
    <property type="term" value="C:membrane"/>
    <property type="evidence" value="ECO:0007669"/>
    <property type="project" value="UniProtKB-SubCell"/>
</dbReference>
<reference evidence="13" key="1">
    <citation type="submission" date="2022-02" db="EMBL/GenBank/DDBJ databases">
        <authorList>
            <person name="Giguere J D."/>
        </authorList>
    </citation>
    <scope>NUCLEOTIDE SEQUENCE</scope>
    <source>
        <strain evidence="13">CCAP 1055/1</strain>
    </source>
</reference>
<dbReference type="SUPFAM" id="SSF144091">
    <property type="entry name" value="Rhomboid-like"/>
    <property type="match status" value="1"/>
</dbReference>
<keyword evidence="5 11" id="KW-0645">Protease</keyword>
<dbReference type="AlphaFoldDB" id="A0A8J9SGF4"/>
<comment type="subcellular location">
    <subcellularLocation>
        <location evidence="2 11">Membrane</location>
        <topology evidence="2 11">Multi-pass membrane protein</topology>
    </subcellularLocation>
</comment>
<evidence type="ECO:0000256" key="9">
    <source>
        <dbReference type="ARBA" id="ARBA00022989"/>
    </source>
</evidence>
<evidence type="ECO:0000256" key="7">
    <source>
        <dbReference type="ARBA" id="ARBA00022801"/>
    </source>
</evidence>
<evidence type="ECO:0000256" key="8">
    <source>
        <dbReference type="ARBA" id="ARBA00022825"/>
    </source>
</evidence>
<accession>A0A8J9SGF4</accession>
<sequence>QWWRLLTPILLHAGVIHLLCNVAVQIEAGAFFEQEWGSFRWLVVYLASAVGSSILSIIVMPNAVSVGSSGALMGLFGAKLAEVTLRVCDRADTEQQRVAHQVRKEQCTAVTCSVLLVMLFSFIPYVDWAAHLGGLVAGFAV</sequence>
<dbReference type="GO" id="GO:0004252">
    <property type="term" value="F:serine-type endopeptidase activity"/>
    <property type="evidence" value="ECO:0007669"/>
    <property type="project" value="InterPro"/>
</dbReference>
<evidence type="ECO:0000256" key="2">
    <source>
        <dbReference type="ARBA" id="ARBA00004141"/>
    </source>
</evidence>
<dbReference type="InterPro" id="IPR002610">
    <property type="entry name" value="Peptidase_S54_rhomboid-like"/>
</dbReference>
<evidence type="ECO:0000313" key="13">
    <source>
        <dbReference type="EMBL" id="CAG9293989.1"/>
    </source>
</evidence>
<feature type="non-terminal residue" evidence="13">
    <location>
        <position position="141"/>
    </location>
</feature>
<feature type="non-terminal residue" evidence="13">
    <location>
        <position position="1"/>
    </location>
</feature>
<dbReference type="InterPro" id="IPR035952">
    <property type="entry name" value="Rhomboid-like_sf"/>
</dbReference>
<dbReference type="Proteomes" id="UP000836788">
    <property type="component" value="Chromosome 8"/>
</dbReference>
<evidence type="ECO:0000256" key="1">
    <source>
        <dbReference type="ARBA" id="ARBA00000156"/>
    </source>
</evidence>